<evidence type="ECO:0000313" key="1">
    <source>
        <dbReference type="EMBL" id="GBP17189.1"/>
    </source>
</evidence>
<keyword evidence="2" id="KW-1185">Reference proteome</keyword>
<comment type="caution">
    <text evidence="1">The sequence shown here is derived from an EMBL/GenBank/DDBJ whole genome shotgun (WGS) entry which is preliminary data.</text>
</comment>
<gene>
    <name evidence="1" type="ORF">EVAR_17308_1</name>
</gene>
<protein>
    <submittedName>
        <fullName evidence="1">Uncharacterized protein</fullName>
    </submittedName>
</protein>
<dbReference type="Proteomes" id="UP000299102">
    <property type="component" value="Unassembled WGS sequence"/>
</dbReference>
<name>A0A4C1TT77_EUMVA</name>
<reference evidence="1 2" key="1">
    <citation type="journal article" date="2019" name="Commun. Biol.">
        <title>The bagworm genome reveals a unique fibroin gene that provides high tensile strength.</title>
        <authorList>
            <person name="Kono N."/>
            <person name="Nakamura H."/>
            <person name="Ohtoshi R."/>
            <person name="Tomita M."/>
            <person name="Numata K."/>
            <person name="Arakawa K."/>
        </authorList>
    </citation>
    <scope>NUCLEOTIDE SEQUENCE [LARGE SCALE GENOMIC DNA]</scope>
</reference>
<evidence type="ECO:0000313" key="2">
    <source>
        <dbReference type="Proteomes" id="UP000299102"/>
    </source>
</evidence>
<organism evidence="1 2">
    <name type="scientific">Eumeta variegata</name>
    <name type="common">Bagworm moth</name>
    <name type="synonym">Eumeta japonica</name>
    <dbReference type="NCBI Taxonomy" id="151549"/>
    <lineage>
        <taxon>Eukaryota</taxon>
        <taxon>Metazoa</taxon>
        <taxon>Ecdysozoa</taxon>
        <taxon>Arthropoda</taxon>
        <taxon>Hexapoda</taxon>
        <taxon>Insecta</taxon>
        <taxon>Pterygota</taxon>
        <taxon>Neoptera</taxon>
        <taxon>Endopterygota</taxon>
        <taxon>Lepidoptera</taxon>
        <taxon>Glossata</taxon>
        <taxon>Ditrysia</taxon>
        <taxon>Tineoidea</taxon>
        <taxon>Psychidae</taxon>
        <taxon>Oiketicinae</taxon>
        <taxon>Eumeta</taxon>
    </lineage>
</organism>
<dbReference type="EMBL" id="BGZK01000085">
    <property type="protein sequence ID" value="GBP17189.1"/>
    <property type="molecule type" value="Genomic_DNA"/>
</dbReference>
<accession>A0A4C1TT77</accession>
<sequence length="67" mass="7688">MTKWVMSANWRKTILDVLYVDDTKRKKNDPFYGYQILRLDPMKAFERGAKAPTPLPEIIFTAGADPG</sequence>
<dbReference type="AlphaFoldDB" id="A0A4C1TT77"/>
<proteinExistence type="predicted"/>